<dbReference type="NCBIfam" id="TIGR01682">
    <property type="entry name" value="moaD"/>
    <property type="match status" value="1"/>
</dbReference>
<evidence type="ECO:0000256" key="1">
    <source>
        <dbReference type="ARBA" id="ARBA00022741"/>
    </source>
</evidence>
<dbReference type="InterPro" id="IPR003749">
    <property type="entry name" value="ThiS/MoaD-like"/>
</dbReference>
<name>A0A5E5B8A4_9BURK</name>
<keyword evidence="1" id="KW-0547">Nucleotide-binding</keyword>
<dbReference type="GO" id="GO:0006777">
    <property type="term" value="P:Mo-molybdopterin cofactor biosynthetic process"/>
    <property type="evidence" value="ECO:0007669"/>
    <property type="project" value="InterPro"/>
</dbReference>
<dbReference type="PANTHER" id="PTHR33359:SF1">
    <property type="entry name" value="MOLYBDOPTERIN SYNTHASE SULFUR CARRIER SUBUNIT"/>
    <property type="match status" value="1"/>
</dbReference>
<dbReference type="InterPro" id="IPR012675">
    <property type="entry name" value="Beta-grasp_dom_sf"/>
</dbReference>
<reference evidence="4 5" key="1">
    <citation type="submission" date="2019-08" db="EMBL/GenBank/DDBJ databases">
        <authorList>
            <person name="Peeters C."/>
        </authorList>
    </citation>
    <scope>NUCLEOTIDE SEQUENCE [LARGE SCALE GENOMIC DNA]</scope>
    <source>
        <strain evidence="4 5">LMG 31121</strain>
    </source>
</reference>
<dbReference type="SUPFAM" id="SSF54285">
    <property type="entry name" value="MoaD/ThiS"/>
    <property type="match status" value="1"/>
</dbReference>
<dbReference type="InterPro" id="IPR016155">
    <property type="entry name" value="Mopterin_synth/thiamin_S_b"/>
</dbReference>
<dbReference type="Pfam" id="PF02597">
    <property type="entry name" value="ThiS"/>
    <property type="match status" value="1"/>
</dbReference>
<dbReference type="GO" id="GO:1990133">
    <property type="term" value="C:molybdopterin adenylyltransferase complex"/>
    <property type="evidence" value="ECO:0007669"/>
    <property type="project" value="TreeGrafter"/>
</dbReference>
<sequence>MARHLGPCTGQTMQIDLRFFASVREALNVAEERVDALPAGITTVGDVREWLCARGPVWAETLGPQRSLRMALNHTMVPASTRLTQGCEVAFFPPVTGG</sequence>
<comment type="similarity">
    <text evidence="2">Belongs to the MoaD family.</text>
</comment>
<evidence type="ECO:0000256" key="2">
    <source>
        <dbReference type="ARBA" id="ARBA00024200"/>
    </source>
</evidence>
<proteinExistence type="inferred from homology"/>
<accession>A0A5E5B8A4</accession>
<protein>
    <recommendedName>
        <fullName evidence="3">Molybdopterin synthase sulfur carrier subunit</fullName>
    </recommendedName>
</protein>
<dbReference type="CDD" id="cd00754">
    <property type="entry name" value="Ubl_MoaD"/>
    <property type="match status" value="1"/>
</dbReference>
<dbReference type="Proteomes" id="UP000335538">
    <property type="component" value="Unassembled WGS sequence"/>
</dbReference>
<dbReference type="InterPro" id="IPR044672">
    <property type="entry name" value="MOCS2A"/>
</dbReference>
<dbReference type="GO" id="GO:0000166">
    <property type="term" value="F:nucleotide binding"/>
    <property type="evidence" value="ECO:0007669"/>
    <property type="project" value="UniProtKB-KW"/>
</dbReference>
<gene>
    <name evidence="4" type="ORF">PSP31121_03104</name>
</gene>
<dbReference type="Gene3D" id="3.10.20.30">
    <property type="match status" value="1"/>
</dbReference>
<evidence type="ECO:0000313" key="4">
    <source>
        <dbReference type="EMBL" id="VVE81225.1"/>
    </source>
</evidence>
<dbReference type="PANTHER" id="PTHR33359">
    <property type="entry name" value="MOLYBDOPTERIN SYNTHASE SULFUR CARRIER SUBUNIT"/>
    <property type="match status" value="1"/>
</dbReference>
<dbReference type="AlphaFoldDB" id="A0A5E5B8A4"/>
<evidence type="ECO:0000313" key="5">
    <source>
        <dbReference type="Proteomes" id="UP000335538"/>
    </source>
</evidence>
<dbReference type="EMBL" id="CABPSR010000007">
    <property type="protein sequence ID" value="VVE81225.1"/>
    <property type="molecule type" value="Genomic_DNA"/>
</dbReference>
<organism evidence="4 5">
    <name type="scientific">Pandoraea sputorum</name>
    <dbReference type="NCBI Taxonomy" id="93222"/>
    <lineage>
        <taxon>Bacteria</taxon>
        <taxon>Pseudomonadati</taxon>
        <taxon>Pseudomonadota</taxon>
        <taxon>Betaproteobacteria</taxon>
        <taxon>Burkholderiales</taxon>
        <taxon>Burkholderiaceae</taxon>
        <taxon>Pandoraea</taxon>
    </lineage>
</organism>
<evidence type="ECO:0000256" key="3">
    <source>
        <dbReference type="ARBA" id="ARBA00024247"/>
    </source>
</evidence>